<dbReference type="Pfam" id="PF20220">
    <property type="entry name" value="ABC_toxin_N"/>
    <property type="match status" value="1"/>
</dbReference>
<dbReference type="EMBL" id="ML738370">
    <property type="protein sequence ID" value="KAE8309260.1"/>
    <property type="molecule type" value="Genomic_DNA"/>
</dbReference>
<sequence length="2903" mass="326904">MNPKNLPESFFQSLNLSDAIVNDIKESLKTGKSIIEALRHARSTTPAADVSSHERLRWISDTVTIVDNDLDACLFLLNDNSLKSLYDAAVKFYHSGTIVGKSKQIRAALLYRVPTAVLSGIVNQNLLGLKPGVQQLLSKVLELATAEEFDLRSDILGKLISQPKYQSILAQDDTGEVQRTLESLYRLHCIVRDAEDLKYLVGTRFTSAHSIASTDFDTFMAAMEERNMSPLVSGRIHTEATRIDRRNEAYWLDIVKSRRNVPILAIAGPPTQDDSDADTVPTNLTTLFQDLDSVKSDDSTSVLSPACYLVDLLGILKGVTLTDPLFKIDNAKTALDVLLHRRPDIARRELSKENTETPILYMDLAIEVMESYISKQLNPRGHPTMDIYAHGLNHQLVPMASFPYNNAIATSRNYLKERGYSRYELLRLFRSDHDLASRAFPLIPSRGVGIARETNDRRLAAEYLGLQPADFKAITQEAFHTQKFVNQLRDQKPELAKCNYSDIISLPSAGDYWGYEADADNKTKTANWQMIDQGSQNSLRLVGRELLPRSGLTSSELNTVLKTRYIGRRLVITMERDGKFSDHLRDMRLQDSSLVTDTEVTGQLSERTLQDLQAFLRLRYRLGWPIEVVDAAIATLARRSPVYRGSTRTFYVLDGGFMERLAAALQFSVLTGLSLQAVLPFWGPMDAEFPTSLYTKLFLETNSLREYPYLSIKEGETVKDATFGHNLDAMLLSLRMTPADWLAFADLLEFDRSTPWTLDRVAQVYSHHKVCHLIGLPARRYRSWWSLCQQRANPFLDPHSAITALTPWIDLSEGFKSANAALDLVLPPDVTSEATTPELTFIAQALQGLGNVELKFESILKTELDIEAAQVYTTDALASLCALVLGRTASMDVVQLVDGSSGFNVGISLPEETEIPSSLQRKAVKQFSGSVRLYGILLQNEKDELTKLLPDNKEWKHAINQYYQARIATVRLVCQYFKLDENDVVTAYQNPPAGGDAEASERESINRRKTIMRWMVPELKQKEMDDVIQAALQARFHVPAELLEALVNMAVPGVTETPQTYLKYLTELGDRSNAWFDHSQRDSFPTAIFFFPPRTTEYTFVTRATTGWLMLDEQKVDLSPGQFPQSFTLRQGQAYRLSLDSNESLQKLTYSTPDNGEQQFVATQRCPAALARDVSIALRHLDKGLQVAQAFGLNSDEVRYQYEQGVTILTPDIATLTRLERFVQARKEFNVPGSALTTYTRRLARLSEAKPMTDQQQKDCQQQLADILCDLTKLDTKDISVFLDNEWPSISVADRAKYLLDISGLHWLHERCEMAKNLSVPLADLFKWARLPVLPSEDEDFPFIKQLETALSSGTARNAIVRAKEGLQSQQRYALQEYLLRMPDIRSRNITTADGLSAEFLIDVQMGPVLEISRIGQAIHTVQLFIQRSLLGLEKAYGILTTAIPQARWSWSCKYSLWQANRKVFLYPENWVDPSLRDEKSQAFAELESKVLQTSLTKDSIDQILREYVYTVHDFSDLEVESYVWESIQGVHGNYHFFARTRTAPFVFYYRRLSIEGAPNDTPTWNWHPWTKMEVDISTHEQDFNHKALSRPGTYLLPALYSGRLMLFIPQITRKTLPAKPSKTGIKKLADSTTDDLKSPPLEYLEVRMAWTELRNGKWSPKYVTPTGIDVEPVDNVFPSISSFRFRLPEVPTSSQPSPRPTLVINVDRQEKEGDTWTYWNLGTFEMQGTRLRLTKSCPNGSRIASNVNADIMFSRFVHDSQARTNDDLVNEVEKYHVGLTSQPQKLLLALPNPAELAGAEYKLDWLLAFDDSQFPGASGLVVERSTSSHVQSFFGYPHVGTDGKIDRSNQAIPGTDLLTDEASQLLMGEIADNEGFRCIYDRLETLPPTTYGKVKMENSEAYHELKSPTSSYSWELGFHAVALIMERLLATQQFELALEISRLVFDPSRDDMHATPAEPSSEITPSESQRKPLSRLDNCWRFVPFRSSKLRLAGSVRDIIQNLTSGRGKSDEIAYWETNPFSPHAVARRRPAVYMKRFVMKCIETLVASGDQYFRQDSLEAVPLAIQQYTEASELFGPGPVVIDQPAKSVTQTYAQIKEVVNDFSSASVDMELDFPYFINPVDRGTDNTKNGTLGFIKSTYFGVPANPQMQELRDRLDDRLHKIRNGLDINGNPRRLPLFDPPLDVGNLIAAVSGGAGLSNVIGNIQGPMPYYRSSYLIQKALELCNELRSFSESFLAVKEKRDAEAMSSLRMRQERVIQSLMVGIKQTQIEEATSAVDALVESRKAHVMRLKYYLALIGESAYEVPTPDTEWSDIPQVIGPIKDKELRMSAEEAEEKELTESAAHTNSIATALESTTAVLMSLPKLTVQAEPMGVGTSVQMDSSIIGQGILVAAGVIRANAMAQTDGAVRASRKAGAIRQLQDRRLQANMAGHDIKNVDKQIANLRKRIEIAQGELRLQQQQVADTTETEAFLRTKYTSEKLYAWLDMATRKLAYESYIVALDMAKTAERALIFEYGPRAQTILSAGYWDETRDGLLAAQNLGAALRRMEKFHLQNRTHDYELTKTISLRQVSPLALIDLRTKGVAEFILPEVLFDQDFPGHYCRRIKSISVTIPSIVGPYTGINCTLRLLEHRYRLKARGASSDNYYARDVSNDERFHTDPIPLSSVALSICNQDTGTFELQFNGDQYVPFEGAGVISRWRLELPGPFHEFDYRSISDLVLTMRYTAIDGGAIWKKTASDAVVSFRQELNNNLENCGAFLQLDLPVEMSAGWRQLCRQIEQQKEETEAVEMDLSRVPQMLPFWARASNITVQKLWMVLQVAGDGWDDSTTSGSIHLLGQELKKRKKEPGSDYVVLTDNKDGALQQGLKDNLKLSVSPKTLKGKEPQSCWIVLQYTICNGG</sequence>
<feature type="domain" description="Death" evidence="3">
    <location>
        <begin position="2775"/>
        <end position="2822"/>
    </location>
</feature>
<keyword evidence="1" id="KW-0175">Coiled coil</keyword>
<organism evidence="4 5">
    <name type="scientific">Aspergillus transmontanensis</name>
    <dbReference type="NCBI Taxonomy" id="1034304"/>
    <lineage>
        <taxon>Eukaryota</taxon>
        <taxon>Fungi</taxon>
        <taxon>Dikarya</taxon>
        <taxon>Ascomycota</taxon>
        <taxon>Pezizomycotina</taxon>
        <taxon>Eurotiomycetes</taxon>
        <taxon>Eurotiomycetidae</taxon>
        <taxon>Eurotiales</taxon>
        <taxon>Aspergillaceae</taxon>
        <taxon>Aspergillus</taxon>
        <taxon>Aspergillus subgen. Circumdati</taxon>
    </lineage>
</organism>
<name>A0A5N6VQ91_9EURO</name>
<dbReference type="GO" id="GO:0007165">
    <property type="term" value="P:signal transduction"/>
    <property type="evidence" value="ECO:0007669"/>
    <property type="project" value="InterPro"/>
</dbReference>
<dbReference type="Proteomes" id="UP000325433">
    <property type="component" value="Unassembled WGS sequence"/>
</dbReference>
<reference evidence="5" key="1">
    <citation type="submission" date="2019-04" db="EMBL/GenBank/DDBJ databases">
        <title>Friends and foes A comparative genomics studyof 23 Aspergillus species from section Flavi.</title>
        <authorList>
            <consortium name="DOE Joint Genome Institute"/>
            <person name="Kjaerbolling I."/>
            <person name="Vesth T."/>
            <person name="Frisvad J.C."/>
            <person name="Nybo J.L."/>
            <person name="Theobald S."/>
            <person name="Kildgaard S."/>
            <person name="Isbrandt T."/>
            <person name="Kuo A."/>
            <person name="Sato A."/>
            <person name="Lyhne E.K."/>
            <person name="Kogle M.E."/>
            <person name="Wiebenga A."/>
            <person name="Kun R.S."/>
            <person name="Lubbers R.J."/>
            <person name="Makela M.R."/>
            <person name="Barry K."/>
            <person name="Chovatia M."/>
            <person name="Clum A."/>
            <person name="Daum C."/>
            <person name="Haridas S."/>
            <person name="He G."/>
            <person name="LaButti K."/>
            <person name="Lipzen A."/>
            <person name="Mondo S."/>
            <person name="Riley R."/>
            <person name="Salamov A."/>
            <person name="Simmons B.A."/>
            <person name="Magnuson J.K."/>
            <person name="Henrissat B."/>
            <person name="Mortensen U.H."/>
            <person name="Larsen T.O."/>
            <person name="Devries R.P."/>
            <person name="Grigoriev I.V."/>
            <person name="Machida M."/>
            <person name="Baker S.E."/>
            <person name="Andersen M.R."/>
        </authorList>
    </citation>
    <scope>NUCLEOTIDE SEQUENCE [LARGE SCALE GENOMIC DNA]</scope>
    <source>
        <strain evidence="5">CBS 130015</strain>
    </source>
</reference>
<accession>A0A5N6VQ91</accession>
<evidence type="ECO:0000259" key="3">
    <source>
        <dbReference type="PROSITE" id="PS50017"/>
    </source>
</evidence>
<dbReference type="InterPro" id="IPR040840">
    <property type="entry name" value="TcA_TcB_BD"/>
</dbReference>
<gene>
    <name evidence="4" type="ORF">BDV41DRAFT_580692</name>
</gene>
<proteinExistence type="predicted"/>
<dbReference type="InterPro" id="IPR046839">
    <property type="entry name" value="ABC_toxin_N"/>
</dbReference>
<dbReference type="PROSITE" id="PS50017">
    <property type="entry name" value="DEATH_DOMAIN"/>
    <property type="match status" value="1"/>
</dbReference>
<evidence type="ECO:0000313" key="4">
    <source>
        <dbReference type="EMBL" id="KAE8309260.1"/>
    </source>
</evidence>
<dbReference type="InterPro" id="IPR041079">
    <property type="entry name" value="Neuraminidase-like"/>
</dbReference>
<evidence type="ECO:0000256" key="2">
    <source>
        <dbReference type="SAM" id="MobiDB-lite"/>
    </source>
</evidence>
<feature type="region of interest" description="Disordered" evidence="2">
    <location>
        <begin position="1952"/>
        <end position="1971"/>
    </location>
</feature>
<dbReference type="Pfam" id="PF18413">
    <property type="entry name" value="Neuraminidase"/>
    <property type="match status" value="1"/>
</dbReference>
<evidence type="ECO:0000256" key="1">
    <source>
        <dbReference type="SAM" id="Coils"/>
    </source>
</evidence>
<protein>
    <recommendedName>
        <fullName evidence="3">Death domain-containing protein</fullName>
    </recommendedName>
</protein>
<dbReference type="Pfam" id="PF18276">
    <property type="entry name" value="TcA_TcB_BD"/>
    <property type="match status" value="1"/>
</dbReference>
<feature type="coiled-coil region" evidence="1">
    <location>
        <begin position="2437"/>
        <end position="2464"/>
    </location>
</feature>
<dbReference type="InterPro" id="IPR000488">
    <property type="entry name" value="Death_dom"/>
</dbReference>
<keyword evidence="5" id="KW-1185">Reference proteome</keyword>
<evidence type="ECO:0000313" key="5">
    <source>
        <dbReference type="Proteomes" id="UP000325433"/>
    </source>
</evidence>